<evidence type="ECO:0000313" key="2">
    <source>
        <dbReference type="EMBL" id="EFC46718.1"/>
    </source>
</evidence>
<sequence length="277" mass="31360">MGSSETELLQMILDLLNHNTRESALMDLSKRRDSFPNLATVLWFSTGVMSVLLQEIVSVYDLLDPPHLTSAASNRVCNALALLQCVASHPETRPHFLNAHIPLFMYPFLNTVTKSKSFEYLRLTSLGVIGALVKSDEDEVINFLLPTEIIPLCLRIMESGTELSQTVATFIIQKILTFDKGLHYICATPDRFYAVCSVFGTMVNDNPSFRLLKHIIRCYLRLSEHAKARDALSQCLPPSLRDKTFQKFYDSDTNLKQVILNLLTRIGDLEAYQRLCN</sequence>
<dbReference type="InterPro" id="IPR011989">
    <property type="entry name" value="ARM-like"/>
</dbReference>
<dbReference type="InterPro" id="IPR016024">
    <property type="entry name" value="ARM-type_fold"/>
</dbReference>
<dbReference type="GeneID" id="8848852"/>
<dbReference type="GO" id="GO:0030014">
    <property type="term" value="C:CCR4-NOT complex"/>
    <property type="evidence" value="ECO:0007669"/>
    <property type="project" value="InterPro"/>
</dbReference>
<dbReference type="FunCoup" id="D2V8N1">
    <property type="interactions" value="360"/>
</dbReference>
<dbReference type="InterPro" id="IPR007216">
    <property type="entry name" value="CNOT9"/>
</dbReference>
<dbReference type="Gene3D" id="1.25.10.10">
    <property type="entry name" value="Leucine-rich Repeat Variant"/>
    <property type="match status" value="1"/>
</dbReference>
<evidence type="ECO:0000256" key="1">
    <source>
        <dbReference type="ARBA" id="ARBA00006385"/>
    </source>
</evidence>
<dbReference type="KEGG" id="ngr:NAEGRDRAFT_32018"/>
<accession>D2V8N1</accession>
<dbReference type="SUPFAM" id="SSF48371">
    <property type="entry name" value="ARM repeat"/>
    <property type="match status" value="1"/>
</dbReference>
<keyword evidence="3" id="KW-1185">Reference proteome</keyword>
<dbReference type="AlphaFoldDB" id="D2V8N1"/>
<dbReference type="PANTHER" id="PTHR12262">
    <property type="entry name" value="CCR4-NOT TRANSCRIPTION COMPLEX SUBUNIT 9"/>
    <property type="match status" value="1"/>
</dbReference>
<organism evidence="3">
    <name type="scientific">Naegleria gruberi</name>
    <name type="common">Amoeba</name>
    <dbReference type="NCBI Taxonomy" id="5762"/>
    <lineage>
        <taxon>Eukaryota</taxon>
        <taxon>Discoba</taxon>
        <taxon>Heterolobosea</taxon>
        <taxon>Tetramitia</taxon>
        <taxon>Eutetramitia</taxon>
        <taxon>Vahlkampfiidae</taxon>
        <taxon>Naegleria</taxon>
    </lineage>
</organism>
<protein>
    <submittedName>
        <fullName evidence="2">Predicted protein</fullName>
    </submittedName>
</protein>
<dbReference type="FunFam" id="1.25.10.10:FF:000334">
    <property type="entry name" value="Cell differentiation protein-like protein"/>
    <property type="match status" value="1"/>
</dbReference>
<dbReference type="InParanoid" id="D2V8N1"/>
<gene>
    <name evidence="2" type="ORF">NAEGRDRAFT_32018</name>
</gene>
<dbReference type="Pfam" id="PF04078">
    <property type="entry name" value="Rcd1"/>
    <property type="match status" value="1"/>
</dbReference>
<dbReference type="Proteomes" id="UP000006671">
    <property type="component" value="Unassembled WGS sequence"/>
</dbReference>
<dbReference type="OrthoDB" id="1183224at2759"/>
<dbReference type="eggNOG" id="KOG3036">
    <property type="taxonomic scope" value="Eukaryota"/>
</dbReference>
<dbReference type="STRING" id="5762.D2V8N1"/>
<dbReference type="RefSeq" id="XP_002679462.1">
    <property type="nucleotide sequence ID" value="XM_002679416.1"/>
</dbReference>
<dbReference type="GO" id="GO:0006402">
    <property type="term" value="P:mRNA catabolic process"/>
    <property type="evidence" value="ECO:0007669"/>
    <property type="project" value="InterPro"/>
</dbReference>
<dbReference type="VEuPathDB" id="AmoebaDB:NAEGRDRAFT_32018"/>
<dbReference type="OMA" id="IFIVQKF"/>
<proteinExistence type="inferred from homology"/>
<evidence type="ECO:0000313" key="3">
    <source>
        <dbReference type="Proteomes" id="UP000006671"/>
    </source>
</evidence>
<comment type="similarity">
    <text evidence="1">Belongs to the CNOT9 family.</text>
</comment>
<dbReference type="EMBL" id="GG738857">
    <property type="protein sequence ID" value="EFC46718.1"/>
    <property type="molecule type" value="Genomic_DNA"/>
</dbReference>
<reference evidence="2 3" key="1">
    <citation type="journal article" date="2010" name="Cell">
        <title>The genome of Naegleria gruberi illuminates early eukaryotic versatility.</title>
        <authorList>
            <person name="Fritz-Laylin L.K."/>
            <person name="Prochnik S.E."/>
            <person name="Ginger M.L."/>
            <person name="Dacks J.B."/>
            <person name="Carpenter M.L."/>
            <person name="Field M.C."/>
            <person name="Kuo A."/>
            <person name="Paredez A."/>
            <person name="Chapman J."/>
            <person name="Pham J."/>
            <person name="Shu S."/>
            <person name="Neupane R."/>
            <person name="Cipriano M."/>
            <person name="Mancuso J."/>
            <person name="Tu H."/>
            <person name="Salamov A."/>
            <person name="Lindquist E."/>
            <person name="Shapiro H."/>
            <person name="Lucas S."/>
            <person name="Grigoriev I.V."/>
            <person name="Cande W.Z."/>
            <person name="Fulton C."/>
            <person name="Rokhsar D.S."/>
            <person name="Dawson S.C."/>
        </authorList>
    </citation>
    <scope>NUCLEOTIDE SEQUENCE [LARGE SCALE GENOMIC DNA]</scope>
    <source>
        <strain evidence="2 3">NEG-M</strain>
    </source>
</reference>
<name>D2V8N1_NAEGR</name>